<feature type="compositionally biased region" description="Basic residues" evidence="1">
    <location>
        <begin position="13"/>
        <end position="25"/>
    </location>
</feature>
<evidence type="ECO:0000313" key="2">
    <source>
        <dbReference type="EMBL" id="MDA0635931.1"/>
    </source>
</evidence>
<evidence type="ECO:0000256" key="1">
    <source>
        <dbReference type="SAM" id="MobiDB-lite"/>
    </source>
</evidence>
<organism evidence="2 3">
    <name type="scientific">Nonomuraea corallina</name>
    <dbReference type="NCBI Taxonomy" id="2989783"/>
    <lineage>
        <taxon>Bacteria</taxon>
        <taxon>Bacillati</taxon>
        <taxon>Actinomycetota</taxon>
        <taxon>Actinomycetes</taxon>
        <taxon>Streptosporangiales</taxon>
        <taxon>Streptosporangiaceae</taxon>
        <taxon>Nonomuraea</taxon>
    </lineage>
</organism>
<feature type="compositionally biased region" description="Low complexity" evidence="1">
    <location>
        <begin position="1"/>
        <end position="12"/>
    </location>
</feature>
<dbReference type="EMBL" id="JAPNNL010000086">
    <property type="protein sequence ID" value="MDA0635931.1"/>
    <property type="molecule type" value="Genomic_DNA"/>
</dbReference>
<feature type="compositionally biased region" description="Basic residues" evidence="1">
    <location>
        <begin position="54"/>
        <end position="64"/>
    </location>
</feature>
<reference evidence="2" key="1">
    <citation type="submission" date="2022-11" db="EMBL/GenBank/DDBJ databases">
        <title>Nonomuraea corallina sp. nov., a new species of the genus Nonomuraea isolated from sea side sediment in Thai sea.</title>
        <authorList>
            <person name="Ngamcharungchit C."/>
            <person name="Matsumoto A."/>
            <person name="Suriyachadkun C."/>
            <person name="Panbangred W."/>
            <person name="Inahashi Y."/>
            <person name="Intra B."/>
        </authorList>
    </citation>
    <scope>NUCLEOTIDE SEQUENCE</scope>
    <source>
        <strain evidence="2">MCN248</strain>
    </source>
</reference>
<sequence length="64" mass="7409">MAKTPKSSPPKSAKAKANRAKRRHLLSLQRSTVRKEKAERAERHAEIRQEPRAGRPRARRASRR</sequence>
<proteinExistence type="predicted"/>
<comment type="caution">
    <text evidence="2">The sequence shown here is derived from an EMBL/GenBank/DDBJ whole genome shotgun (WGS) entry which is preliminary data.</text>
</comment>
<accession>A0ABT4SFE0</accession>
<gene>
    <name evidence="2" type="ORF">OUY22_21120</name>
</gene>
<dbReference type="Proteomes" id="UP001144036">
    <property type="component" value="Unassembled WGS sequence"/>
</dbReference>
<feature type="region of interest" description="Disordered" evidence="1">
    <location>
        <begin position="1"/>
        <end position="64"/>
    </location>
</feature>
<name>A0ABT4SFE0_9ACTN</name>
<protein>
    <submittedName>
        <fullName evidence="2">Uncharacterized protein</fullName>
    </submittedName>
</protein>
<dbReference type="RefSeq" id="WP_270156791.1">
    <property type="nucleotide sequence ID" value="NZ_JAPNNL010000086.1"/>
</dbReference>
<evidence type="ECO:0000313" key="3">
    <source>
        <dbReference type="Proteomes" id="UP001144036"/>
    </source>
</evidence>
<keyword evidence="3" id="KW-1185">Reference proteome</keyword>
<feature type="compositionally biased region" description="Basic and acidic residues" evidence="1">
    <location>
        <begin position="33"/>
        <end position="53"/>
    </location>
</feature>